<comment type="subcellular location">
    <subcellularLocation>
        <location evidence="1">Cytoplasm</location>
        <location evidence="1">Cytosol</location>
    </subcellularLocation>
</comment>
<evidence type="ECO:0000256" key="4">
    <source>
        <dbReference type="ARBA" id="ARBA00022540"/>
    </source>
</evidence>
<evidence type="ECO:0000256" key="10">
    <source>
        <dbReference type="SAM" id="MobiDB-lite"/>
    </source>
</evidence>
<protein>
    <recommendedName>
        <fullName evidence="6">Translation initiation factor eIF2B subunit delta</fullName>
    </recommendedName>
    <alternativeName>
        <fullName evidence="7">eIF2B GDP-GTP exchange factor subunit delta</fullName>
    </alternativeName>
</protein>
<dbReference type="InterPro" id="IPR037171">
    <property type="entry name" value="NagB/RpiA_transferase-like"/>
</dbReference>
<evidence type="ECO:0000313" key="12">
    <source>
        <dbReference type="Proteomes" id="UP000076871"/>
    </source>
</evidence>
<evidence type="ECO:0000256" key="6">
    <source>
        <dbReference type="ARBA" id="ARBA00044147"/>
    </source>
</evidence>
<keyword evidence="12" id="KW-1185">Reference proteome</keyword>
<name>A0A165ID32_9APHY</name>
<reference evidence="11 12" key="1">
    <citation type="journal article" date="2016" name="Mol. Biol. Evol.">
        <title>Comparative Genomics of Early-Diverging Mushroom-Forming Fungi Provides Insights into the Origins of Lignocellulose Decay Capabilities.</title>
        <authorList>
            <person name="Nagy L.G."/>
            <person name="Riley R."/>
            <person name="Tritt A."/>
            <person name="Adam C."/>
            <person name="Daum C."/>
            <person name="Floudas D."/>
            <person name="Sun H."/>
            <person name="Yadav J.S."/>
            <person name="Pangilinan J."/>
            <person name="Larsson K.H."/>
            <person name="Matsuura K."/>
            <person name="Barry K."/>
            <person name="Labutti K."/>
            <person name="Kuo R."/>
            <person name="Ohm R.A."/>
            <person name="Bhattacharya S.S."/>
            <person name="Shirouzu T."/>
            <person name="Yoshinaga Y."/>
            <person name="Martin F.M."/>
            <person name="Grigoriev I.V."/>
            <person name="Hibbett D.S."/>
        </authorList>
    </citation>
    <scope>NUCLEOTIDE SEQUENCE [LARGE SCALE GENOMIC DNA]</scope>
    <source>
        <strain evidence="11 12">93-53</strain>
    </source>
</reference>
<keyword evidence="3" id="KW-0963">Cytoplasm</keyword>
<keyword evidence="5" id="KW-0648">Protein biosynthesis</keyword>
<dbReference type="GO" id="GO:0003743">
    <property type="term" value="F:translation initiation factor activity"/>
    <property type="evidence" value="ECO:0007669"/>
    <property type="project" value="UniProtKB-KW"/>
</dbReference>
<dbReference type="RefSeq" id="XP_040770423.1">
    <property type="nucleotide sequence ID" value="XM_040903587.1"/>
</dbReference>
<evidence type="ECO:0000256" key="8">
    <source>
        <dbReference type="ARBA" id="ARBA00046432"/>
    </source>
</evidence>
<dbReference type="GO" id="GO:0005829">
    <property type="term" value="C:cytosol"/>
    <property type="evidence" value="ECO:0007669"/>
    <property type="project" value="UniProtKB-SubCell"/>
</dbReference>
<dbReference type="Gene3D" id="3.40.50.10470">
    <property type="entry name" value="Translation initiation factor eif-2b, domain 2"/>
    <property type="match status" value="1"/>
</dbReference>
<dbReference type="InParanoid" id="A0A165ID32"/>
<dbReference type="EMBL" id="KV427605">
    <property type="protein sequence ID" value="KZT12913.1"/>
    <property type="molecule type" value="Genomic_DNA"/>
</dbReference>
<dbReference type="Pfam" id="PF01008">
    <property type="entry name" value="IF-2B"/>
    <property type="match status" value="1"/>
</dbReference>
<dbReference type="InterPro" id="IPR042529">
    <property type="entry name" value="IF_2B-like_C"/>
</dbReference>
<sequence>MAPAPTLDVQVQPYSGELTDVPRKSQKQMTKAERRELQEKQRAAKAAKAEVAPAAVNRKQPKDKQEPDFVSPAPRKAQKVPDLPVRPVLAVPGKPVKDIKMPAALATDASLEKARGLRIFAHFGLPKPVSIAKGEIHPTIIRLALQFSNFKITGANARCIATLTAFKTVIQDYTTPSNNTLSRHLMTHLSPQISHLVAARPMSVTMGNAIRQLKLEISGSDIDLPEQDAKNHLCRKIDNYIRDRIIIADQVIQETAGNKIKDGDVILTYARSSVVEKVLLGAYEKGRKFSVIVVDSRPMLEGKRSLSVLSSAGIQCTYLLLPALGSVITEVSTVFVGTHSIHSNGAIFSRAGTALVAMMAKRHSVPVVVCCETYKFSEGVQLDSFTKNELAPVEDIFSSFPLAKPRESLILQNKPSLEILNPLYDLTPPTCITAVVTEVGVIPPNSISSIPLALGRFH</sequence>
<evidence type="ECO:0000256" key="5">
    <source>
        <dbReference type="ARBA" id="ARBA00022917"/>
    </source>
</evidence>
<dbReference type="InterPro" id="IPR000649">
    <property type="entry name" value="IF-2B-related"/>
</dbReference>
<dbReference type="SUPFAM" id="SSF100950">
    <property type="entry name" value="NagB/RpiA/CoA transferase-like"/>
    <property type="match status" value="1"/>
</dbReference>
<accession>A0A165ID32</accession>
<dbReference type="GeneID" id="63820617"/>
<proteinExistence type="inferred from homology"/>
<evidence type="ECO:0000256" key="1">
    <source>
        <dbReference type="ARBA" id="ARBA00004514"/>
    </source>
</evidence>
<evidence type="ECO:0000313" key="11">
    <source>
        <dbReference type="EMBL" id="KZT12913.1"/>
    </source>
</evidence>
<keyword evidence="4 11" id="KW-0396">Initiation factor</keyword>
<evidence type="ECO:0000256" key="3">
    <source>
        <dbReference type="ARBA" id="ARBA00022490"/>
    </source>
</evidence>
<dbReference type="Proteomes" id="UP000076871">
    <property type="component" value="Unassembled WGS sequence"/>
</dbReference>
<evidence type="ECO:0000256" key="2">
    <source>
        <dbReference type="ARBA" id="ARBA00007251"/>
    </source>
</evidence>
<evidence type="ECO:0000256" key="7">
    <source>
        <dbReference type="ARBA" id="ARBA00044356"/>
    </source>
</evidence>
<dbReference type="AlphaFoldDB" id="A0A165ID32"/>
<organism evidence="11 12">
    <name type="scientific">Laetiporus sulphureus 93-53</name>
    <dbReference type="NCBI Taxonomy" id="1314785"/>
    <lineage>
        <taxon>Eukaryota</taxon>
        <taxon>Fungi</taxon>
        <taxon>Dikarya</taxon>
        <taxon>Basidiomycota</taxon>
        <taxon>Agaricomycotina</taxon>
        <taxon>Agaricomycetes</taxon>
        <taxon>Polyporales</taxon>
        <taxon>Laetiporus</taxon>
    </lineage>
</organism>
<comment type="similarity">
    <text evidence="2 9">Belongs to the eIF-2B alpha/beta/delta subunits family.</text>
</comment>
<dbReference type="FunCoup" id="A0A165ID32">
    <property type="interactions" value="552"/>
</dbReference>
<comment type="subunit">
    <text evidence="8">Component of the translation initiation factor 2B (eIF2B) complex which is a heterodecamer of two sets of five different subunits: alpha, beta, gamma, delta and epsilon. Subunits alpha, beta and delta comprise a regulatory subcomplex and subunits epsilon and gamma comprise a catalytic subcomplex. Within the complex, the hexameric regulatory complex resides at the center, with the two heterodimeric catalytic subcomplexes bound on opposite sides.</text>
</comment>
<feature type="compositionally biased region" description="Basic and acidic residues" evidence="10">
    <location>
        <begin position="30"/>
        <end position="42"/>
    </location>
</feature>
<dbReference type="STRING" id="1314785.A0A165ID32"/>
<feature type="compositionally biased region" description="Low complexity" evidence="10">
    <location>
        <begin position="44"/>
        <end position="56"/>
    </location>
</feature>
<dbReference type="OrthoDB" id="10254737at2759"/>
<dbReference type="PANTHER" id="PTHR10233:SF14">
    <property type="entry name" value="TRANSLATION INITIATION FACTOR EIF-2B SUBUNIT DELTA"/>
    <property type="match status" value="1"/>
</dbReference>
<feature type="region of interest" description="Disordered" evidence="10">
    <location>
        <begin position="1"/>
        <end position="79"/>
    </location>
</feature>
<gene>
    <name evidence="11" type="ORF">LAESUDRAFT_640228</name>
</gene>
<dbReference type="PANTHER" id="PTHR10233">
    <property type="entry name" value="TRANSLATION INITIATION FACTOR EIF-2B"/>
    <property type="match status" value="1"/>
</dbReference>
<evidence type="ECO:0000256" key="9">
    <source>
        <dbReference type="RuleBase" id="RU003814"/>
    </source>
</evidence>